<comment type="subunit">
    <text evidence="2">Monomer.</text>
</comment>
<dbReference type="SUPFAM" id="SSF51445">
    <property type="entry name" value="(Trans)glycosidases"/>
    <property type="match status" value="1"/>
</dbReference>
<feature type="domain" description="Glycosyl-hydrolase 97 C-terminal oligomerisation" evidence="7">
    <location>
        <begin position="562"/>
        <end position="662"/>
    </location>
</feature>
<dbReference type="InterPro" id="IPR029483">
    <property type="entry name" value="GH97_C"/>
</dbReference>
<keyword evidence="3" id="KW-0106">Calcium</keyword>
<dbReference type="Pfam" id="PF14508">
    <property type="entry name" value="GH97_N"/>
    <property type="match status" value="1"/>
</dbReference>
<evidence type="ECO:0000313" key="8">
    <source>
        <dbReference type="EMBL" id="TFD98986.1"/>
    </source>
</evidence>
<evidence type="ECO:0000256" key="4">
    <source>
        <dbReference type="SAM" id="SignalP"/>
    </source>
</evidence>
<keyword evidence="8" id="KW-0378">Hydrolase</keyword>
<comment type="cofactor">
    <cofactor evidence="1">
        <name>Ca(2+)</name>
        <dbReference type="ChEBI" id="CHEBI:29108"/>
    </cofactor>
</comment>
<evidence type="ECO:0000313" key="9">
    <source>
        <dbReference type="Proteomes" id="UP000297861"/>
    </source>
</evidence>
<dbReference type="InterPro" id="IPR029486">
    <property type="entry name" value="GH97_N"/>
</dbReference>
<gene>
    <name evidence="8" type="ORF">E2605_02545</name>
</gene>
<dbReference type="AlphaFoldDB" id="A0A4Y8LEQ4"/>
<evidence type="ECO:0000259" key="5">
    <source>
        <dbReference type="Pfam" id="PF10566"/>
    </source>
</evidence>
<dbReference type="Gene3D" id="3.20.20.70">
    <property type="entry name" value="Aldolase class I"/>
    <property type="match status" value="1"/>
</dbReference>
<dbReference type="InterPro" id="IPR052720">
    <property type="entry name" value="Glycosyl_hydrolase_97"/>
</dbReference>
<dbReference type="Pfam" id="PF14509">
    <property type="entry name" value="GH97_C"/>
    <property type="match status" value="1"/>
</dbReference>
<protein>
    <submittedName>
        <fullName evidence="8">Glycoside hydrolase family 97 protein</fullName>
    </submittedName>
</protein>
<dbReference type="PANTHER" id="PTHR35803">
    <property type="entry name" value="GLUCAN 1,4-ALPHA-GLUCOSIDASE SUSB-RELATED"/>
    <property type="match status" value="1"/>
</dbReference>
<dbReference type="InterPro" id="IPR017853">
    <property type="entry name" value="GH"/>
</dbReference>
<dbReference type="EMBL" id="SOML01000001">
    <property type="protein sequence ID" value="TFD98986.1"/>
    <property type="molecule type" value="Genomic_DNA"/>
</dbReference>
<feature type="signal peptide" evidence="4">
    <location>
        <begin position="1"/>
        <end position="19"/>
    </location>
</feature>
<feature type="domain" description="Glycosyl-hydrolase 97 catalytic" evidence="5">
    <location>
        <begin position="291"/>
        <end position="467"/>
    </location>
</feature>
<evidence type="ECO:0000259" key="7">
    <source>
        <dbReference type="Pfam" id="PF14509"/>
    </source>
</evidence>
<dbReference type="InterPro" id="IPR013785">
    <property type="entry name" value="Aldolase_TIM"/>
</dbReference>
<dbReference type="Gene3D" id="2.70.98.10">
    <property type="match status" value="1"/>
</dbReference>
<dbReference type="Proteomes" id="UP000297861">
    <property type="component" value="Unassembled WGS sequence"/>
</dbReference>
<dbReference type="RefSeq" id="WP_134435386.1">
    <property type="nucleotide sequence ID" value="NZ_SOML01000001.1"/>
</dbReference>
<reference evidence="8 9" key="1">
    <citation type="submission" date="2019-03" db="EMBL/GenBank/DDBJ databases">
        <title>San Antonio Military Medical Center submission to MRSN (WRAIR), pending publication.</title>
        <authorList>
            <person name="Blyth D.M."/>
            <person name="Mccarthy S.L."/>
            <person name="Schall S.E."/>
            <person name="Stam J.A."/>
            <person name="Ong A.C."/>
            <person name="Mcgann P.T."/>
        </authorList>
    </citation>
    <scope>NUCLEOTIDE SEQUENCE [LARGE SCALE GENOMIC DNA]</scope>
    <source>
        <strain evidence="8 9">MRSN571793</strain>
    </source>
</reference>
<dbReference type="OrthoDB" id="1109141at2"/>
<dbReference type="GO" id="GO:0030246">
    <property type="term" value="F:carbohydrate binding"/>
    <property type="evidence" value="ECO:0007669"/>
    <property type="project" value="InterPro"/>
</dbReference>
<organism evidence="8 9">
    <name type="scientific">Dysgonomonas capnocytophagoides</name>
    <dbReference type="NCBI Taxonomy" id="45254"/>
    <lineage>
        <taxon>Bacteria</taxon>
        <taxon>Pseudomonadati</taxon>
        <taxon>Bacteroidota</taxon>
        <taxon>Bacteroidia</taxon>
        <taxon>Bacteroidales</taxon>
        <taxon>Dysgonomonadaceae</taxon>
        <taxon>Dysgonomonas</taxon>
    </lineage>
</organism>
<proteinExistence type="predicted"/>
<evidence type="ECO:0000259" key="6">
    <source>
        <dbReference type="Pfam" id="PF14508"/>
    </source>
</evidence>
<evidence type="ECO:0000256" key="3">
    <source>
        <dbReference type="ARBA" id="ARBA00022837"/>
    </source>
</evidence>
<name>A0A4Y8LEQ4_9BACT</name>
<dbReference type="Pfam" id="PF10566">
    <property type="entry name" value="Glyco_hydro_97"/>
    <property type="match status" value="1"/>
</dbReference>
<comment type="caution">
    <text evidence="8">The sequence shown here is derived from an EMBL/GenBank/DDBJ whole genome shotgun (WGS) entry which is preliminary data.</text>
</comment>
<feature type="chain" id="PRO_5021378602" evidence="4">
    <location>
        <begin position="20"/>
        <end position="665"/>
    </location>
</feature>
<sequence>MKYLLMYILPVFLCLASCAESKDLTVNSPDGSIHLQVGEENGRIYYTVNKQKQQVLDKSFLGFELQSGRLDQNLKIKDIKHSKFHETWDQVWGEEITVDNTYNQLSVDVEESDGLKRQFSIVFRIFNDGIGFRYVFPEQENLKDFVIMDELTEFALKEEATAWSIPTNHTQYFENLYKPSALSEIDTVCTPLTMKTKSGLYLAIHEANLTDYAGLNLTSVNHTTRLKADLTPWSTGEKAFMKTPCATPWRTMIIADKPGDLILSRLMLNLNEPCKIEDVSWIKPGRYIGIWWGMHMEKYTWGQGAKHGATTQNTMRYIDFAAEHHFSGVLVEGWNYGWDGDWVKNGYNFSFTKPFPDFDIKKITEYAKQKGVNLIGHHETGGWTKNYESQLDSAFALYQRYGVNTVKTGYVNPLLDGKERHSSQYGVRHYRKVIETAAKYNIMIDNHEPAMPTGIQRTWPNLMTQEGLRGQEYDAWSRDGGNPPEHTTIIPFTRGLAGPMDFTPGTFNFDNPVYPETHVQTTLAKQLALFVVIYSPLQMASDMIENYENNPAFGFITSCPVNWSKTVVPDAEIGEYVTIARKGRDSENWFVGSITNAQGRNLNLSLNFLDKDVKYKAVIFRDGDSADYKKNPYEVEIEEKQVTSETILDLRLASGGGTAIRIEKL</sequence>
<dbReference type="InterPro" id="IPR019563">
    <property type="entry name" value="GH97_catalytic"/>
</dbReference>
<feature type="domain" description="Glycosyl-hydrolase 97 N-terminal" evidence="6">
    <location>
        <begin position="26"/>
        <end position="273"/>
    </location>
</feature>
<keyword evidence="9" id="KW-1185">Reference proteome</keyword>
<dbReference type="InterPro" id="IPR014718">
    <property type="entry name" value="GH-type_carb-bd"/>
</dbReference>
<dbReference type="GO" id="GO:0016787">
    <property type="term" value="F:hydrolase activity"/>
    <property type="evidence" value="ECO:0007669"/>
    <property type="project" value="UniProtKB-KW"/>
</dbReference>
<accession>A0A4Y8LEQ4</accession>
<evidence type="ECO:0000256" key="2">
    <source>
        <dbReference type="ARBA" id="ARBA00011245"/>
    </source>
</evidence>
<keyword evidence="4" id="KW-0732">Signal</keyword>
<dbReference type="STRING" id="1121485.GCA_000426485_00186"/>
<evidence type="ECO:0000256" key="1">
    <source>
        <dbReference type="ARBA" id="ARBA00001913"/>
    </source>
</evidence>
<dbReference type="PANTHER" id="PTHR35803:SF1">
    <property type="entry name" value="GLUCAN 1,4-ALPHA-GLUCOSIDASE SUSB"/>
    <property type="match status" value="1"/>
</dbReference>